<proteinExistence type="predicted"/>
<evidence type="ECO:0000313" key="4">
    <source>
        <dbReference type="Proteomes" id="UP001596053"/>
    </source>
</evidence>
<feature type="domain" description="Antitoxin Xre/MbcA/ParS-like middle" evidence="2">
    <location>
        <begin position="136"/>
        <end position="184"/>
    </location>
</feature>
<dbReference type="Pfam" id="PF23125">
    <property type="entry name" value="Xre-MbcA-ParS_M"/>
    <property type="match status" value="1"/>
</dbReference>
<organism evidence="3 4">
    <name type="scientific">Bosea eneae</name>
    <dbReference type="NCBI Taxonomy" id="151454"/>
    <lineage>
        <taxon>Bacteria</taxon>
        <taxon>Pseudomonadati</taxon>
        <taxon>Pseudomonadota</taxon>
        <taxon>Alphaproteobacteria</taxon>
        <taxon>Hyphomicrobiales</taxon>
        <taxon>Boseaceae</taxon>
        <taxon>Bosea</taxon>
    </lineage>
</organism>
<protein>
    <submittedName>
        <fullName evidence="3">Antitoxin Xre/MbcA/ParS toxin-binding domain-containing protein</fullName>
    </submittedName>
</protein>
<dbReference type="EMBL" id="JBHSLW010000047">
    <property type="protein sequence ID" value="MFC5422706.1"/>
    <property type="molecule type" value="Genomic_DNA"/>
</dbReference>
<keyword evidence="4" id="KW-1185">Reference proteome</keyword>
<dbReference type="InterPro" id="IPR056312">
    <property type="entry name" value="Xre-MbcA-ParS_M"/>
</dbReference>
<evidence type="ECO:0000313" key="3">
    <source>
        <dbReference type="EMBL" id="MFC5422706.1"/>
    </source>
</evidence>
<dbReference type="Pfam" id="PF09722">
    <property type="entry name" value="Xre_MbcA_ParS_C"/>
    <property type="match status" value="1"/>
</dbReference>
<comment type="caution">
    <text evidence="3">The sequence shown here is derived from an EMBL/GenBank/DDBJ whole genome shotgun (WGS) entry which is preliminary data.</text>
</comment>
<reference evidence="4" key="1">
    <citation type="journal article" date="2019" name="Int. J. Syst. Evol. Microbiol.">
        <title>The Global Catalogue of Microorganisms (GCM) 10K type strain sequencing project: providing services to taxonomists for standard genome sequencing and annotation.</title>
        <authorList>
            <consortium name="The Broad Institute Genomics Platform"/>
            <consortium name="The Broad Institute Genome Sequencing Center for Infectious Disease"/>
            <person name="Wu L."/>
            <person name="Ma J."/>
        </authorList>
    </citation>
    <scope>NUCLEOTIDE SEQUENCE [LARGE SCALE GENOMIC DNA]</scope>
    <source>
        <strain evidence="4">NCAIM B.01391</strain>
    </source>
</reference>
<dbReference type="RefSeq" id="WP_377800946.1">
    <property type="nucleotide sequence ID" value="NZ_JBHSLW010000047.1"/>
</dbReference>
<accession>A0ABW0J046</accession>
<gene>
    <name evidence="3" type="ORF">ACFPOB_24390</name>
</gene>
<evidence type="ECO:0000259" key="2">
    <source>
        <dbReference type="Pfam" id="PF23125"/>
    </source>
</evidence>
<feature type="domain" description="Antitoxin Xre/MbcA/ParS-like toxin-binding" evidence="1">
    <location>
        <begin position="194"/>
        <end position="231"/>
    </location>
</feature>
<sequence>MASSQMQRNGAGQANVAARVASKVKDALRSDKAFEAGSLALSARIAGAAAAAVVDLPVEARRELGKRQGELARGIRRLVKAFSDEPFVGKIELDLPENVAPSTGEGLGEIVSGEEGERLLSDIAVARRLEDWAGPVAGATELSRDYGVPRSTLNHWHHAGEVVALLKGTRNHVYPVEQFVDGRPARGLAAISALAGNSRIAWFWLSRPNAALSGRKPIDVLKQDRVDEVVDVARAYFDAQ</sequence>
<name>A0ABW0J046_9HYPH</name>
<dbReference type="Proteomes" id="UP001596053">
    <property type="component" value="Unassembled WGS sequence"/>
</dbReference>
<dbReference type="InterPro" id="IPR024467">
    <property type="entry name" value="Xre/MbcA/ParS-like_toxin-bd"/>
</dbReference>
<evidence type="ECO:0000259" key="1">
    <source>
        <dbReference type="Pfam" id="PF09722"/>
    </source>
</evidence>